<name>A0AC35EV50_9BILA</name>
<reference evidence="2" key="1">
    <citation type="submission" date="2022-11" db="UniProtKB">
        <authorList>
            <consortium name="WormBaseParasite"/>
        </authorList>
    </citation>
    <scope>IDENTIFICATION</scope>
</reference>
<evidence type="ECO:0000313" key="2">
    <source>
        <dbReference type="WBParaSite" id="PS1159_v2.g1031.t1"/>
    </source>
</evidence>
<evidence type="ECO:0000313" key="1">
    <source>
        <dbReference type="Proteomes" id="UP000887580"/>
    </source>
</evidence>
<protein>
    <submittedName>
        <fullName evidence="2">PHD-type domain-containing protein</fullName>
    </submittedName>
</protein>
<dbReference type="Proteomes" id="UP000887580">
    <property type="component" value="Unplaced"/>
</dbReference>
<accession>A0AC35EV50</accession>
<sequence length="265" mass="29728">MSDSEMDSAADEGEEQMEVETETKTRKGSSRRSKPTKTEEEEPHNDYCEICQQGGEIVLCDTCPRAYHLECANLTENPEGAWSCSACDKNLDGAAEDDDNYAEEATPTASKKKKGQKGKHHHHRGRKSKGAKEEETEVVAAEPKPSKKSARNAAKESTPKEKTLPPIKIRISGRKRKYKDSDDPDSDEEFDRLLIENDKIIAAAEKAKEERKAQRKAEAKAKKNKKIQRVAAEDHNDFCEYCKNGAELLLCETCPRAFHLNCTEL</sequence>
<proteinExistence type="predicted"/>
<organism evidence="1 2">
    <name type="scientific">Panagrolaimus sp. PS1159</name>
    <dbReference type="NCBI Taxonomy" id="55785"/>
    <lineage>
        <taxon>Eukaryota</taxon>
        <taxon>Metazoa</taxon>
        <taxon>Ecdysozoa</taxon>
        <taxon>Nematoda</taxon>
        <taxon>Chromadorea</taxon>
        <taxon>Rhabditida</taxon>
        <taxon>Tylenchina</taxon>
        <taxon>Panagrolaimomorpha</taxon>
        <taxon>Panagrolaimoidea</taxon>
        <taxon>Panagrolaimidae</taxon>
        <taxon>Panagrolaimus</taxon>
    </lineage>
</organism>
<dbReference type="WBParaSite" id="PS1159_v2.g1031.t1">
    <property type="protein sequence ID" value="PS1159_v2.g1031.t1"/>
    <property type="gene ID" value="PS1159_v2.g1031"/>
</dbReference>